<keyword evidence="4" id="KW-0732">Signal</keyword>
<dbReference type="PANTHER" id="PTHR10030">
    <property type="entry name" value="ALPHA-L-FUCOSIDASE"/>
    <property type="match status" value="1"/>
</dbReference>
<dbReference type="GO" id="GO:0005764">
    <property type="term" value="C:lysosome"/>
    <property type="evidence" value="ECO:0007669"/>
    <property type="project" value="TreeGrafter"/>
</dbReference>
<dbReference type="Proteomes" id="UP000256304">
    <property type="component" value="Unassembled WGS sequence"/>
</dbReference>
<dbReference type="AlphaFoldDB" id="A0A3D9SFZ5"/>
<proteinExistence type="inferred from homology"/>
<dbReference type="GO" id="GO:0006004">
    <property type="term" value="P:fucose metabolic process"/>
    <property type="evidence" value="ECO:0007669"/>
    <property type="project" value="InterPro"/>
</dbReference>
<evidence type="ECO:0000256" key="4">
    <source>
        <dbReference type="ARBA" id="ARBA00022729"/>
    </source>
</evidence>
<dbReference type="PRINTS" id="PR00741">
    <property type="entry name" value="GLHYDRLASE29"/>
</dbReference>
<dbReference type="GO" id="GO:0004560">
    <property type="term" value="F:alpha-L-fucosidase activity"/>
    <property type="evidence" value="ECO:0007669"/>
    <property type="project" value="InterPro"/>
</dbReference>
<evidence type="ECO:0000259" key="8">
    <source>
        <dbReference type="Pfam" id="PF01120"/>
    </source>
</evidence>
<accession>A0A3D9SFZ5</accession>
<dbReference type="SMART" id="SM00812">
    <property type="entry name" value="Alpha_L_fucos"/>
    <property type="match status" value="1"/>
</dbReference>
<dbReference type="Gene3D" id="3.20.20.80">
    <property type="entry name" value="Glycosidases"/>
    <property type="match status" value="1"/>
</dbReference>
<name>A0A3D9SFZ5_9BACL</name>
<evidence type="ECO:0000313" key="10">
    <source>
        <dbReference type="Proteomes" id="UP000256304"/>
    </source>
</evidence>
<feature type="site" description="May be important for catalysis" evidence="7">
    <location>
        <position position="267"/>
    </location>
</feature>
<keyword evidence="5" id="KW-0378">Hydrolase</keyword>
<evidence type="ECO:0000313" key="9">
    <source>
        <dbReference type="EMBL" id="REE94587.1"/>
    </source>
</evidence>
<evidence type="ECO:0000256" key="6">
    <source>
        <dbReference type="ARBA" id="ARBA00023295"/>
    </source>
</evidence>
<evidence type="ECO:0000256" key="7">
    <source>
        <dbReference type="PIRSR" id="PIRSR001092-1"/>
    </source>
</evidence>
<dbReference type="OrthoDB" id="107551at2"/>
<keyword evidence="6" id="KW-0326">Glycosidase</keyword>
<gene>
    <name evidence="9" type="ORF">A8990_101383</name>
</gene>
<dbReference type="Pfam" id="PF01120">
    <property type="entry name" value="Alpha_L_fucos"/>
    <property type="match status" value="1"/>
</dbReference>
<dbReference type="InterPro" id="IPR000933">
    <property type="entry name" value="Glyco_hydro_29"/>
</dbReference>
<dbReference type="InterPro" id="IPR057739">
    <property type="entry name" value="Glyco_hydro_29_N"/>
</dbReference>
<evidence type="ECO:0000256" key="5">
    <source>
        <dbReference type="ARBA" id="ARBA00022801"/>
    </source>
</evidence>
<comment type="caution">
    <text evidence="9">The sequence shown here is derived from an EMBL/GenBank/DDBJ whole genome shotgun (WGS) entry which is preliminary data.</text>
</comment>
<dbReference type="SUPFAM" id="SSF51445">
    <property type="entry name" value="(Trans)glycosidases"/>
    <property type="match status" value="1"/>
</dbReference>
<feature type="domain" description="Glycoside hydrolase family 29 N-terminal" evidence="8">
    <location>
        <begin position="15"/>
        <end position="334"/>
    </location>
</feature>
<dbReference type="InterPro" id="IPR017853">
    <property type="entry name" value="GH"/>
</dbReference>
<sequence>MSTSPVSAPASAVAPHLEWFVHERFGMFIHWGLYAIPARGEWVRSLEKLTKDDYQPFFEEFNPIKYDPRQWAKAAKAAGMKYAVMTAKHHDGFCLFDSKLTDYKATNTPAGRDLIREYIDAFREVGIRVGLYYSIIDWHHEHYPHYGDKIHPMRDNEAFKDYTYDFNQYLEYMHGQVRELLTGYGPIDIMWFDFSYDDMTGEKWRATELVQMMRSIQPNIVIDNRLGGDGKSANPEIYAGDFKSPEQILPPEGVVNEEGKPVPWESCITLNDHWGYCSGDNNYKSPKTVIRGLVECVSKGGNLLLNVGPNALGEIPSLSLDVLAEVGKWMDGNGRSIYGCGPSKLEKPEWGRYTQRGNMLYAHIYDRGMGPINFRGLSGKVKRARLLCDGTEIKVETPWMAWEYAEDAFISFSSAELPDSIDTVVELELLDGDK</sequence>
<dbReference type="RefSeq" id="WP_116187293.1">
    <property type="nucleotide sequence ID" value="NZ_QTTN01000001.1"/>
</dbReference>
<keyword evidence="10" id="KW-1185">Reference proteome</keyword>
<dbReference type="GO" id="GO:0016139">
    <property type="term" value="P:glycoside catabolic process"/>
    <property type="evidence" value="ECO:0007669"/>
    <property type="project" value="TreeGrafter"/>
</dbReference>
<evidence type="ECO:0000256" key="2">
    <source>
        <dbReference type="ARBA" id="ARBA00007951"/>
    </source>
</evidence>
<dbReference type="PANTHER" id="PTHR10030:SF37">
    <property type="entry name" value="ALPHA-L-FUCOSIDASE-RELATED"/>
    <property type="match status" value="1"/>
</dbReference>
<dbReference type="PIRSF" id="PIRSF001092">
    <property type="entry name" value="Alpha-L-fucosidase"/>
    <property type="match status" value="1"/>
</dbReference>
<organism evidence="9 10">
    <name type="scientific">Paenibacillus taihuensis</name>
    <dbReference type="NCBI Taxonomy" id="1156355"/>
    <lineage>
        <taxon>Bacteria</taxon>
        <taxon>Bacillati</taxon>
        <taxon>Bacillota</taxon>
        <taxon>Bacilli</taxon>
        <taxon>Bacillales</taxon>
        <taxon>Paenibacillaceae</taxon>
        <taxon>Paenibacillus</taxon>
    </lineage>
</organism>
<comment type="similarity">
    <text evidence="2">Belongs to the glycosyl hydrolase 29 family.</text>
</comment>
<protein>
    <recommendedName>
        <fullName evidence="3">alpha-L-fucosidase</fullName>
        <ecNumber evidence="3">3.2.1.51</ecNumber>
    </recommendedName>
</protein>
<dbReference type="InterPro" id="IPR016286">
    <property type="entry name" value="FUC_metazoa-typ"/>
</dbReference>
<evidence type="ECO:0000256" key="3">
    <source>
        <dbReference type="ARBA" id="ARBA00012662"/>
    </source>
</evidence>
<comment type="function">
    <text evidence="1">Alpha-L-fucosidase is responsible for hydrolyzing the alpha-1,6-linked fucose joined to the reducing-end N-acetylglucosamine of the carbohydrate moieties of glycoproteins.</text>
</comment>
<evidence type="ECO:0000256" key="1">
    <source>
        <dbReference type="ARBA" id="ARBA00004071"/>
    </source>
</evidence>
<reference evidence="9 10" key="1">
    <citation type="submission" date="2018-08" db="EMBL/GenBank/DDBJ databases">
        <title>Genomic Encyclopedia of Type Strains, Phase III (KMG-III): the genomes of soil and plant-associated and newly described type strains.</title>
        <authorList>
            <person name="Whitman W."/>
        </authorList>
    </citation>
    <scope>NUCLEOTIDE SEQUENCE [LARGE SCALE GENOMIC DNA]</scope>
    <source>
        <strain evidence="9 10">CGMCC 1.10966</strain>
    </source>
</reference>
<dbReference type="EMBL" id="QTTN01000001">
    <property type="protein sequence ID" value="REE94587.1"/>
    <property type="molecule type" value="Genomic_DNA"/>
</dbReference>
<dbReference type="EC" id="3.2.1.51" evidence="3"/>